<dbReference type="AlphaFoldDB" id="A0A858ZN23"/>
<name>A0A858ZN23_9BURK</name>
<dbReference type="Gene3D" id="3.40.190.150">
    <property type="entry name" value="Bordetella uptake gene, domain 1"/>
    <property type="match status" value="1"/>
</dbReference>
<proteinExistence type="inferred from homology"/>
<dbReference type="PROSITE" id="PS51318">
    <property type="entry name" value="TAT"/>
    <property type="match status" value="1"/>
</dbReference>
<comment type="similarity">
    <text evidence="1">Belongs to the UPF0065 (bug) family.</text>
</comment>
<dbReference type="PIRSF" id="PIRSF017082">
    <property type="entry name" value="YflP"/>
    <property type="match status" value="1"/>
</dbReference>
<dbReference type="Gene3D" id="3.40.190.10">
    <property type="entry name" value="Periplasmic binding protein-like II"/>
    <property type="match status" value="1"/>
</dbReference>
<protein>
    <submittedName>
        <fullName evidence="3">Tripartite tricarboxylate transporter substrate binding protein</fullName>
    </submittedName>
</protein>
<dbReference type="InterPro" id="IPR042100">
    <property type="entry name" value="Bug_dom1"/>
</dbReference>
<dbReference type="Proteomes" id="UP000500755">
    <property type="component" value="Chromosome"/>
</dbReference>
<sequence length="336" mass="35262">MFGRANRRKFFQSTTAGAISAAAFGSALTPHWAWAQSPDGYPSRAIRVVVPFTPGGGTDVVGRALMEALSRELGQAIIVDNKPGGGTVIGSDLVAKAPADGYTLLLTTSALAINDSLVPKLPYKTARDITEVGLICTGPNVFVVRPESPYRSVADLIQAAKARPGRLTYGSSGNGSSVHLAAELFKLMAQVDITHVPYRGAGPAYTDLMGGQIDFVVGTAGGVAKLVEAGKMRAIAVTSEKRTSAYKDIPTVAETLPGYAADVWYGIFAPAGTPPDVIAKLNAALAKAANAPAYKQRLSNEGLTVAVNSPAEMTRFMRAEEARWRKVVVEGKVSVD</sequence>
<feature type="signal peptide" evidence="2">
    <location>
        <begin position="1"/>
        <end position="35"/>
    </location>
</feature>
<dbReference type="SUPFAM" id="SSF53850">
    <property type="entry name" value="Periplasmic binding protein-like II"/>
    <property type="match status" value="1"/>
</dbReference>
<feature type="chain" id="PRO_5033062533" evidence="2">
    <location>
        <begin position="36"/>
        <end position="336"/>
    </location>
</feature>
<organism evidence="3 4">
    <name type="scientific">Alicycliphilus denitrificans</name>
    <dbReference type="NCBI Taxonomy" id="179636"/>
    <lineage>
        <taxon>Bacteria</taxon>
        <taxon>Pseudomonadati</taxon>
        <taxon>Pseudomonadota</taxon>
        <taxon>Betaproteobacteria</taxon>
        <taxon>Burkholderiales</taxon>
        <taxon>Comamonadaceae</taxon>
        <taxon>Alicycliphilus</taxon>
    </lineage>
</organism>
<evidence type="ECO:0000313" key="4">
    <source>
        <dbReference type="Proteomes" id="UP000500755"/>
    </source>
</evidence>
<dbReference type="InterPro" id="IPR005064">
    <property type="entry name" value="BUG"/>
</dbReference>
<dbReference type="PANTHER" id="PTHR42928">
    <property type="entry name" value="TRICARBOXYLATE-BINDING PROTEIN"/>
    <property type="match status" value="1"/>
</dbReference>
<gene>
    <name evidence="3" type="ORF">HF896_00620</name>
</gene>
<evidence type="ECO:0000313" key="3">
    <source>
        <dbReference type="EMBL" id="QKD42195.1"/>
    </source>
</evidence>
<dbReference type="PANTHER" id="PTHR42928:SF5">
    <property type="entry name" value="BLR1237 PROTEIN"/>
    <property type="match status" value="1"/>
</dbReference>
<dbReference type="EMBL" id="CP051298">
    <property type="protein sequence ID" value="QKD42195.1"/>
    <property type="molecule type" value="Genomic_DNA"/>
</dbReference>
<dbReference type="CDD" id="cd13578">
    <property type="entry name" value="PBP2_Bug27"/>
    <property type="match status" value="1"/>
</dbReference>
<dbReference type="RefSeq" id="WP_013517007.1">
    <property type="nucleotide sequence ID" value="NZ_CP051298.1"/>
</dbReference>
<dbReference type="Pfam" id="PF03401">
    <property type="entry name" value="TctC"/>
    <property type="match status" value="1"/>
</dbReference>
<evidence type="ECO:0000256" key="2">
    <source>
        <dbReference type="SAM" id="SignalP"/>
    </source>
</evidence>
<reference evidence="3 4" key="1">
    <citation type="submission" date="2020-05" db="EMBL/GenBank/DDBJ databases">
        <title>Complete genome sequence of Alicycliphilus denitrificans DP3.</title>
        <authorList>
            <person name="Chen X."/>
        </authorList>
    </citation>
    <scope>NUCLEOTIDE SEQUENCE [LARGE SCALE GENOMIC DNA]</scope>
    <source>
        <strain evidence="3 4">DP3</strain>
    </source>
</reference>
<accession>A0A858ZN23</accession>
<evidence type="ECO:0000256" key="1">
    <source>
        <dbReference type="ARBA" id="ARBA00006987"/>
    </source>
</evidence>
<keyword evidence="2" id="KW-0732">Signal</keyword>
<dbReference type="InterPro" id="IPR006311">
    <property type="entry name" value="TAT_signal"/>
</dbReference>